<keyword evidence="2" id="KW-1185">Reference proteome</keyword>
<reference evidence="1 2" key="1">
    <citation type="journal article" date="2019" name="Emerg. Microbes Infect.">
        <title>Comprehensive subspecies identification of 175 nontuberculous mycobacteria species based on 7547 genomic profiles.</title>
        <authorList>
            <person name="Matsumoto Y."/>
            <person name="Kinjo T."/>
            <person name="Motooka D."/>
            <person name="Nabeya D."/>
            <person name="Jung N."/>
            <person name="Uechi K."/>
            <person name="Horii T."/>
            <person name="Iida T."/>
            <person name="Fujita J."/>
            <person name="Nakamura S."/>
        </authorList>
    </citation>
    <scope>NUCLEOTIDE SEQUENCE [LARGE SCALE GENOMIC DNA]</scope>
    <source>
        <strain evidence="1 2">JCM 12375</strain>
    </source>
</reference>
<evidence type="ECO:0000313" key="2">
    <source>
        <dbReference type="Proteomes" id="UP000465622"/>
    </source>
</evidence>
<protein>
    <submittedName>
        <fullName evidence="1">Uncharacterized protein</fullName>
    </submittedName>
</protein>
<evidence type="ECO:0000313" key="1">
    <source>
        <dbReference type="EMBL" id="BBX35976.1"/>
    </source>
</evidence>
<dbReference type="EMBL" id="AP022567">
    <property type="protein sequence ID" value="BBX35976.1"/>
    <property type="molecule type" value="Genomic_DNA"/>
</dbReference>
<name>A0ABN5YDW7_MYCME</name>
<proteinExistence type="predicted"/>
<organism evidence="1 2">
    <name type="scientific">Mycolicibacterium mageritense</name>
    <name type="common">Mycobacterium mageritense</name>
    <dbReference type="NCBI Taxonomy" id="53462"/>
    <lineage>
        <taxon>Bacteria</taxon>
        <taxon>Bacillati</taxon>
        <taxon>Actinomycetota</taxon>
        <taxon>Actinomycetes</taxon>
        <taxon>Mycobacteriales</taxon>
        <taxon>Mycobacteriaceae</taxon>
        <taxon>Mycolicibacterium</taxon>
    </lineage>
</organism>
<dbReference type="RefSeq" id="WP_131524759.1">
    <property type="nucleotide sequence ID" value="NZ_AP022567.1"/>
</dbReference>
<sequence>MNTPSASTPPQARFGIAVAAAARRVHPHISAASHGDIVAALTATARDRAGVSFTVGAGSWLRKLYTGMNKSWLSVTAEDESGWLTIDRESDEYTPTADTGSWRMARPLRIHRDLLTPPDFLGELATDEEVGIEGRHARVFARGVRLPLASAVALDEEYARGDVAEVVLEKLGSRDSAVIDAVNTETDTVLAEVFAASPANGAGPVRYIIAGSSGKPVAAKLTDIALPYAAATVSSRSGRDTARINVYLRRGFWLRRNL</sequence>
<accession>A0ABN5YDW7</accession>
<dbReference type="Proteomes" id="UP000465622">
    <property type="component" value="Chromosome"/>
</dbReference>
<gene>
    <name evidence="1" type="ORF">MMAGJ_52580</name>
</gene>